<dbReference type="GO" id="GO:0008017">
    <property type="term" value="F:microtubule binding"/>
    <property type="evidence" value="ECO:0007669"/>
    <property type="project" value="TreeGrafter"/>
</dbReference>
<dbReference type="GO" id="GO:0007059">
    <property type="term" value="P:chromosome segregation"/>
    <property type="evidence" value="ECO:0007669"/>
    <property type="project" value="TreeGrafter"/>
</dbReference>
<keyword evidence="6 11" id="KW-0175">Coiled coil</keyword>
<protein>
    <recommendedName>
        <fullName evidence="10">Kinetochore protein Spc24</fullName>
    </recommendedName>
</protein>
<dbReference type="STRING" id="686832.A0A0C3CL79"/>
<evidence type="ECO:0000256" key="11">
    <source>
        <dbReference type="SAM" id="Coils"/>
    </source>
</evidence>
<dbReference type="GO" id="GO:0051301">
    <property type="term" value="P:cell division"/>
    <property type="evidence" value="ECO:0007669"/>
    <property type="project" value="UniProtKB-UniRule"/>
</dbReference>
<sequence length="195" mass="21533">MTIDVQEATTLIRDMLPIINPEDDYLTIVAAEENIAASEARKKKEFEEAHAKLTALSKLLEAARISSTRPGSVPSEQAHLSNLNELDSSRLSLAKAISDAETMLGSKEAELAALKDEVRRLEAYDPALEHERDLDSSALRLAIYKGIGFEPIADKDGQFTKMLVRTQSGDIHTVDFTDGKSELEYTELLWKLASS</sequence>
<comment type="subunit">
    <text evidence="10">Component of the NDC80 complex.</text>
</comment>
<feature type="coiled-coil region" evidence="11">
    <location>
        <begin position="97"/>
        <end position="124"/>
    </location>
</feature>
<organism evidence="12 13">
    <name type="scientific">Hebeloma cylindrosporum</name>
    <dbReference type="NCBI Taxonomy" id="76867"/>
    <lineage>
        <taxon>Eukaryota</taxon>
        <taxon>Fungi</taxon>
        <taxon>Dikarya</taxon>
        <taxon>Basidiomycota</taxon>
        <taxon>Agaricomycotina</taxon>
        <taxon>Agaricomycetes</taxon>
        <taxon>Agaricomycetidae</taxon>
        <taxon>Agaricales</taxon>
        <taxon>Agaricineae</taxon>
        <taxon>Hymenogastraceae</taxon>
        <taxon>Hebeloma</taxon>
    </lineage>
</organism>
<dbReference type="GO" id="GO:0031262">
    <property type="term" value="C:Ndc80 complex"/>
    <property type="evidence" value="ECO:0007669"/>
    <property type="project" value="TreeGrafter"/>
</dbReference>
<keyword evidence="9 10" id="KW-0137">Centromere</keyword>
<reference evidence="13" key="2">
    <citation type="submission" date="2015-01" db="EMBL/GenBank/DDBJ databases">
        <title>Evolutionary Origins and Diversification of the Mycorrhizal Mutualists.</title>
        <authorList>
            <consortium name="DOE Joint Genome Institute"/>
            <consortium name="Mycorrhizal Genomics Consortium"/>
            <person name="Kohler A."/>
            <person name="Kuo A."/>
            <person name="Nagy L.G."/>
            <person name="Floudas D."/>
            <person name="Copeland A."/>
            <person name="Barry K.W."/>
            <person name="Cichocki N."/>
            <person name="Veneault-Fourrey C."/>
            <person name="LaButti K."/>
            <person name="Lindquist E.A."/>
            <person name="Lipzen A."/>
            <person name="Lundell T."/>
            <person name="Morin E."/>
            <person name="Murat C."/>
            <person name="Riley R."/>
            <person name="Ohm R."/>
            <person name="Sun H."/>
            <person name="Tunlid A."/>
            <person name="Henrissat B."/>
            <person name="Grigoriev I.V."/>
            <person name="Hibbett D.S."/>
            <person name="Martin F."/>
        </authorList>
    </citation>
    <scope>NUCLEOTIDE SEQUENCE [LARGE SCALE GENOMIC DNA]</scope>
    <source>
        <strain evidence="13">h7</strain>
    </source>
</reference>
<evidence type="ECO:0000256" key="5">
    <source>
        <dbReference type="ARBA" id="ARBA00022838"/>
    </source>
</evidence>
<dbReference type="PANTHER" id="PTHR22142:SF2">
    <property type="entry name" value="KINETOCHORE PROTEIN SPC24"/>
    <property type="match status" value="1"/>
</dbReference>
<evidence type="ECO:0000256" key="7">
    <source>
        <dbReference type="ARBA" id="ARBA00023242"/>
    </source>
</evidence>
<comment type="similarity">
    <text evidence="1 10">Belongs to the SPC24 family.</text>
</comment>
<dbReference type="AlphaFoldDB" id="A0A0C3CL79"/>
<dbReference type="HOGENOM" id="CLU_108108_1_0_1"/>
<dbReference type="CDD" id="cd11565">
    <property type="entry name" value="RWD_Spc24"/>
    <property type="match status" value="1"/>
</dbReference>
<keyword evidence="2 10" id="KW-0158">Chromosome</keyword>
<proteinExistence type="inferred from homology"/>
<evidence type="ECO:0000256" key="2">
    <source>
        <dbReference type="ARBA" id="ARBA00022454"/>
    </source>
</evidence>
<evidence type="ECO:0000256" key="8">
    <source>
        <dbReference type="ARBA" id="ARBA00023306"/>
    </source>
</evidence>
<dbReference type="GO" id="GO:0005634">
    <property type="term" value="C:nucleus"/>
    <property type="evidence" value="ECO:0007669"/>
    <property type="project" value="UniProtKB-SubCell"/>
</dbReference>
<keyword evidence="8 10" id="KW-0131">Cell cycle</keyword>
<evidence type="ECO:0000256" key="3">
    <source>
        <dbReference type="ARBA" id="ARBA00022618"/>
    </source>
</evidence>
<evidence type="ECO:0000256" key="6">
    <source>
        <dbReference type="ARBA" id="ARBA00023054"/>
    </source>
</evidence>
<dbReference type="EMBL" id="KN831768">
    <property type="protein sequence ID" value="KIM49450.1"/>
    <property type="molecule type" value="Genomic_DNA"/>
</dbReference>
<keyword evidence="7 10" id="KW-0539">Nucleus</keyword>
<keyword evidence="4 10" id="KW-0498">Mitosis</keyword>
<reference evidence="12 13" key="1">
    <citation type="submission" date="2014-04" db="EMBL/GenBank/DDBJ databases">
        <authorList>
            <consortium name="DOE Joint Genome Institute"/>
            <person name="Kuo A."/>
            <person name="Gay G."/>
            <person name="Dore J."/>
            <person name="Kohler A."/>
            <person name="Nagy L.G."/>
            <person name="Floudas D."/>
            <person name="Copeland A."/>
            <person name="Barry K.W."/>
            <person name="Cichocki N."/>
            <person name="Veneault-Fourrey C."/>
            <person name="LaButti K."/>
            <person name="Lindquist E.A."/>
            <person name="Lipzen A."/>
            <person name="Lundell T."/>
            <person name="Morin E."/>
            <person name="Murat C."/>
            <person name="Sun H."/>
            <person name="Tunlid A."/>
            <person name="Henrissat B."/>
            <person name="Grigoriev I.V."/>
            <person name="Hibbett D.S."/>
            <person name="Martin F."/>
            <person name="Nordberg H.P."/>
            <person name="Cantor M.N."/>
            <person name="Hua S.X."/>
        </authorList>
    </citation>
    <scope>NUCLEOTIDE SEQUENCE [LARGE SCALE GENOMIC DNA]</scope>
    <source>
        <strain evidence="13">h7</strain>
    </source>
</reference>
<dbReference type="PANTHER" id="PTHR22142">
    <property type="match status" value="1"/>
</dbReference>
<gene>
    <name evidence="12" type="ORF">M413DRAFT_438632</name>
</gene>
<comment type="function">
    <text evidence="10">Acts as a component of the essential kinetochore-associated NDC80 complex, which is required for chromosome segregation and spindle checkpoint activity.</text>
</comment>
<evidence type="ECO:0000313" key="12">
    <source>
        <dbReference type="EMBL" id="KIM49450.1"/>
    </source>
</evidence>
<evidence type="ECO:0000256" key="9">
    <source>
        <dbReference type="ARBA" id="ARBA00023328"/>
    </source>
</evidence>
<evidence type="ECO:0000256" key="4">
    <source>
        <dbReference type="ARBA" id="ARBA00022776"/>
    </source>
</evidence>
<keyword evidence="13" id="KW-1185">Reference proteome</keyword>
<evidence type="ECO:0000313" key="13">
    <source>
        <dbReference type="Proteomes" id="UP000053424"/>
    </source>
</evidence>
<dbReference type="Pfam" id="PF08286">
    <property type="entry name" value="Spc24"/>
    <property type="match status" value="1"/>
</dbReference>
<evidence type="ECO:0000256" key="10">
    <source>
        <dbReference type="RuleBase" id="RU368011"/>
    </source>
</evidence>
<keyword evidence="3 10" id="KW-0132">Cell division</keyword>
<dbReference type="OrthoDB" id="3344830at2759"/>
<keyword evidence="5 10" id="KW-0995">Kinetochore</keyword>
<evidence type="ECO:0000256" key="1">
    <source>
        <dbReference type="ARBA" id="ARBA00007804"/>
    </source>
</evidence>
<name>A0A0C3CL79_HEBCY</name>
<dbReference type="InterPro" id="IPR013252">
    <property type="entry name" value="Ndc80_Spc24"/>
</dbReference>
<accession>A0A0C3CL79</accession>
<dbReference type="Proteomes" id="UP000053424">
    <property type="component" value="Unassembled WGS sequence"/>
</dbReference>
<comment type="subcellular location">
    <subcellularLocation>
        <location evidence="10">Nucleus</location>
    </subcellularLocation>
    <subcellularLocation>
        <location evidence="10">Chromosome</location>
        <location evidence="10">Centromere</location>
        <location evidence="10">Kinetochore</location>
    </subcellularLocation>
</comment>